<proteinExistence type="predicted"/>
<dbReference type="SMART" id="SM00060">
    <property type="entry name" value="FN3"/>
    <property type="match status" value="1"/>
</dbReference>
<feature type="chain" id="PRO_5003609775" evidence="1">
    <location>
        <begin position="28"/>
        <end position="506"/>
    </location>
</feature>
<feature type="signal peptide" evidence="1">
    <location>
        <begin position="1"/>
        <end position="27"/>
    </location>
</feature>
<dbReference type="Pfam" id="PF00041">
    <property type="entry name" value="fn3"/>
    <property type="match status" value="1"/>
</dbReference>
<dbReference type="AlphaFoldDB" id="H7EKS2"/>
<reference evidence="3 4" key="1">
    <citation type="submission" date="2011-09" db="EMBL/GenBank/DDBJ databases">
        <title>The draft genome of Treponema saccharophilum DSM 2985.</title>
        <authorList>
            <consortium name="US DOE Joint Genome Institute (JGI-PGF)"/>
            <person name="Lucas S."/>
            <person name="Copeland A."/>
            <person name="Lapidus A."/>
            <person name="Glavina del Rio T."/>
            <person name="Dalin E."/>
            <person name="Tice H."/>
            <person name="Bruce D."/>
            <person name="Goodwin L."/>
            <person name="Pitluck S."/>
            <person name="Peters L."/>
            <person name="Kyrpides N."/>
            <person name="Mavromatis K."/>
            <person name="Ivanova N."/>
            <person name="Markowitz V."/>
            <person name="Cheng J.-F."/>
            <person name="Hugenholtz P."/>
            <person name="Woyke T."/>
            <person name="Wu D."/>
            <person name="Gronow S."/>
            <person name="Wellnitz S."/>
            <person name="Brambilla E."/>
            <person name="Klenk H.-P."/>
            <person name="Eisen J.A."/>
        </authorList>
    </citation>
    <scope>NUCLEOTIDE SEQUENCE [LARGE SCALE GENOMIC DNA]</scope>
    <source>
        <strain evidence="3 4">DSM 2985</strain>
    </source>
</reference>
<dbReference type="InterPro" id="IPR003961">
    <property type="entry name" value="FN3_dom"/>
</dbReference>
<evidence type="ECO:0000259" key="2">
    <source>
        <dbReference type="PROSITE" id="PS50853"/>
    </source>
</evidence>
<dbReference type="SUPFAM" id="SSF49899">
    <property type="entry name" value="Concanavalin A-like lectins/glucanases"/>
    <property type="match status" value="1"/>
</dbReference>
<sequence length="506" mass="55049">MVSLKKVSRFALILSSILFFDTVSSFAVPKKMVFGGKNGWNDFQKMTGLTTGVGRFGYESLQLVTSTQCTDDETDLLLTFDGQDVRDSTGHYEVVSNNLLRADGAARGKGAALSRGIDKGVSLKGDKGSLFGTSGMAGSFTIEFWLAPSLAENGETVFSWRSSLNASGYSKYQMISASFFANHLQWKFNNIFLGFDDSEVVLDGLSTVVPKKWSRHTLSFDQETGALEYCVDGRTEAIKFITKTQHENGTVCEPSIGVVAKIDICPQYAGKIDNFRIDRSAGKASSECAIGVTGNEKFKADGGFFMTKPILVSHSAEMDEISAEMSVPPQTEVKFYVRSGDNCYEWNDKYPAWKEVVPGEKISDVSGLYFQIAAELLPDGGGEHTPAISEMTLAYTEQDDPLPPFSVEAIPGDGCVTLSWSNSVDDTAGGYYVYYGNRPGEYLGVVASEGASPIKVGNRNSMTLSGLRNGTIYYFAVSAYSKLDPRICGEVSKEVFARPSARLSIR</sequence>
<feature type="domain" description="Fibronectin type-III" evidence="2">
    <location>
        <begin position="400"/>
        <end position="503"/>
    </location>
</feature>
<evidence type="ECO:0000313" key="4">
    <source>
        <dbReference type="Proteomes" id="UP000003571"/>
    </source>
</evidence>
<evidence type="ECO:0000256" key="1">
    <source>
        <dbReference type="SAM" id="SignalP"/>
    </source>
</evidence>
<gene>
    <name evidence="3" type="ORF">TresaDRAFT_1972</name>
</gene>
<dbReference type="EMBL" id="AGRW01000046">
    <property type="protein sequence ID" value="EIC01830.1"/>
    <property type="molecule type" value="Genomic_DNA"/>
</dbReference>
<evidence type="ECO:0000313" key="3">
    <source>
        <dbReference type="EMBL" id="EIC01830.1"/>
    </source>
</evidence>
<dbReference type="Gene3D" id="2.60.40.10">
    <property type="entry name" value="Immunoglobulins"/>
    <property type="match status" value="1"/>
</dbReference>
<dbReference type="InterPro" id="IPR036116">
    <property type="entry name" value="FN3_sf"/>
</dbReference>
<name>H7EKS2_9SPIR</name>
<keyword evidence="1" id="KW-0732">Signal</keyword>
<comment type="caution">
    <text evidence="3">The sequence shown here is derived from an EMBL/GenBank/DDBJ whole genome shotgun (WGS) entry which is preliminary data.</text>
</comment>
<dbReference type="PROSITE" id="PS50853">
    <property type="entry name" value="FN3"/>
    <property type="match status" value="1"/>
</dbReference>
<dbReference type="eggNOG" id="ENOG50332N2">
    <property type="taxonomic scope" value="Bacteria"/>
</dbReference>
<dbReference type="InterPro" id="IPR013783">
    <property type="entry name" value="Ig-like_fold"/>
</dbReference>
<protein>
    <submittedName>
        <fullName evidence="3">Fibronectin type III domain protein</fullName>
    </submittedName>
</protein>
<organism evidence="3 4">
    <name type="scientific">Treponema saccharophilum DSM 2985</name>
    <dbReference type="NCBI Taxonomy" id="907348"/>
    <lineage>
        <taxon>Bacteria</taxon>
        <taxon>Pseudomonadati</taxon>
        <taxon>Spirochaetota</taxon>
        <taxon>Spirochaetia</taxon>
        <taxon>Spirochaetales</taxon>
        <taxon>Treponemataceae</taxon>
        <taxon>Treponema</taxon>
    </lineage>
</organism>
<dbReference type="InterPro" id="IPR013320">
    <property type="entry name" value="ConA-like_dom_sf"/>
</dbReference>
<accession>H7EKS2</accession>
<dbReference type="PATRIC" id="fig|907348.3.peg.1503"/>
<dbReference type="OrthoDB" id="304972at2"/>
<dbReference type="Gene3D" id="2.60.120.200">
    <property type="match status" value="1"/>
</dbReference>
<dbReference type="CDD" id="cd00063">
    <property type="entry name" value="FN3"/>
    <property type="match status" value="1"/>
</dbReference>
<dbReference type="STRING" id="907348.TresaDRAFT_1972"/>
<dbReference type="Proteomes" id="UP000003571">
    <property type="component" value="Unassembled WGS sequence"/>
</dbReference>
<keyword evidence="4" id="KW-1185">Reference proteome</keyword>
<dbReference type="SUPFAM" id="SSF49265">
    <property type="entry name" value="Fibronectin type III"/>
    <property type="match status" value="1"/>
</dbReference>